<evidence type="ECO:0000313" key="1">
    <source>
        <dbReference type="EMBL" id="QHL91937.1"/>
    </source>
</evidence>
<evidence type="ECO:0000313" key="2">
    <source>
        <dbReference type="Proteomes" id="UP000464468"/>
    </source>
</evidence>
<proteinExistence type="predicted"/>
<sequence length="81" mass="9588">MTGCMSTLLVDIEAFLTAHDMSPTRFGEQARGDRHLVRQLREEKRRVWPETEQAIRRFMATYPNHEPWVPKRPRARRKAAV</sequence>
<dbReference type="EMBL" id="CP047895">
    <property type="protein sequence ID" value="QHL91937.1"/>
    <property type="molecule type" value="Genomic_DNA"/>
</dbReference>
<dbReference type="KEGG" id="schy:GVO57_11030"/>
<protein>
    <submittedName>
        <fullName evidence="1">Uncharacterized protein</fullName>
    </submittedName>
</protein>
<dbReference type="AlphaFoldDB" id="A0A7Z2NYV8"/>
<accession>A0A7Z2NYV8</accession>
<keyword evidence="2" id="KW-1185">Reference proteome</keyword>
<reference evidence="1 2" key="1">
    <citation type="submission" date="2020-01" db="EMBL/GenBank/DDBJ databases">
        <title>Sphingomonas sp. C33 whole genome sequece.</title>
        <authorList>
            <person name="Park C."/>
        </authorList>
    </citation>
    <scope>NUCLEOTIDE SEQUENCE [LARGE SCALE GENOMIC DNA]</scope>
    <source>
        <strain evidence="1 2">C33</strain>
    </source>
</reference>
<dbReference type="Proteomes" id="UP000464468">
    <property type="component" value="Chromosome"/>
</dbReference>
<organism evidence="1 2">
    <name type="scientific">Sphingomonas changnyeongensis</name>
    <dbReference type="NCBI Taxonomy" id="2698679"/>
    <lineage>
        <taxon>Bacteria</taxon>
        <taxon>Pseudomonadati</taxon>
        <taxon>Pseudomonadota</taxon>
        <taxon>Alphaproteobacteria</taxon>
        <taxon>Sphingomonadales</taxon>
        <taxon>Sphingomonadaceae</taxon>
        <taxon>Sphingomonas</taxon>
    </lineage>
</organism>
<gene>
    <name evidence="1" type="ORF">GVO57_11030</name>
</gene>
<name>A0A7Z2NYV8_9SPHN</name>